<evidence type="ECO:0000313" key="2">
    <source>
        <dbReference type="Proteomes" id="UP000610594"/>
    </source>
</evidence>
<gene>
    <name evidence="1" type="ORF">F1735_34020</name>
</gene>
<reference evidence="1 2" key="1">
    <citation type="submission" date="2019-10" db="EMBL/GenBank/DDBJ databases">
        <title>Taxonomy of Antarctic Massilia spp.: description of Massilia rubra sp. nov., Massilia aquatica sp. nov., Massilia mucilaginosa sp. nov., Massilia frigida sp. nov. isolated from streams, lakes and regoliths.</title>
        <authorList>
            <person name="Holochova P."/>
            <person name="Sedlacek I."/>
            <person name="Kralova S."/>
            <person name="Maslanova I."/>
            <person name="Busse H.-J."/>
            <person name="Stankova E."/>
            <person name="Vrbovska V."/>
            <person name="Kovarovic V."/>
            <person name="Bartak M."/>
            <person name="Svec P."/>
            <person name="Pantucek R."/>
        </authorList>
    </citation>
    <scope>NUCLEOTIDE SEQUENCE [LARGE SCALE GENOMIC DNA]</scope>
    <source>
        <strain evidence="1 2">CCM 8694</strain>
    </source>
</reference>
<organism evidence="1 2">
    <name type="scientific">Massilia genomosp. 1</name>
    <dbReference type="NCBI Taxonomy" id="2609280"/>
    <lineage>
        <taxon>Bacteria</taxon>
        <taxon>Pseudomonadati</taxon>
        <taxon>Pseudomonadota</taxon>
        <taxon>Betaproteobacteria</taxon>
        <taxon>Burkholderiales</taxon>
        <taxon>Oxalobacteraceae</taxon>
        <taxon>Telluria group</taxon>
        <taxon>Massilia</taxon>
    </lineage>
</organism>
<sequence length="88" mass="9479">MSTTYRGVQKVFQNEIDLLWGRIEQLLKEHDICAIAAFVIPLTPSTGTVVLYATPNKDGTMPASLMAAYKAIDPTAVITPLASDDTPA</sequence>
<protein>
    <submittedName>
        <fullName evidence="1">Uncharacterized protein</fullName>
    </submittedName>
</protein>
<evidence type="ECO:0000313" key="1">
    <source>
        <dbReference type="EMBL" id="NHZ67209.1"/>
    </source>
</evidence>
<name>A0ABX0NAJ6_9BURK</name>
<comment type="caution">
    <text evidence="1">The sequence shown here is derived from an EMBL/GenBank/DDBJ whole genome shotgun (WGS) entry which is preliminary data.</text>
</comment>
<keyword evidence="2" id="KW-1185">Reference proteome</keyword>
<accession>A0ABX0NAJ6</accession>
<proteinExistence type="predicted"/>
<dbReference type="EMBL" id="WHJF01000376">
    <property type="protein sequence ID" value="NHZ67209.1"/>
    <property type="molecule type" value="Genomic_DNA"/>
</dbReference>
<dbReference type="Proteomes" id="UP000610594">
    <property type="component" value="Unassembled WGS sequence"/>
</dbReference>
<dbReference type="RefSeq" id="WP_167241494.1">
    <property type="nucleotide sequence ID" value="NZ_WHJF01000376.1"/>
</dbReference>